<evidence type="ECO:0000259" key="1">
    <source>
        <dbReference type="PROSITE" id="PS50011"/>
    </source>
</evidence>
<reference evidence="2 3" key="1">
    <citation type="journal article" date="2023" name="Plants (Basel)">
        <title>Bridging the Gap: Combining Genomics and Transcriptomics Approaches to Understand Stylosanthes scabra, an Orphan Legume from the Brazilian Caatinga.</title>
        <authorList>
            <person name="Ferreira-Neto J.R.C."/>
            <person name="da Silva M.D."/>
            <person name="Binneck E."/>
            <person name="de Melo N.F."/>
            <person name="da Silva R.H."/>
            <person name="de Melo A.L.T.M."/>
            <person name="Pandolfi V."/>
            <person name="Bustamante F.O."/>
            <person name="Brasileiro-Vidal A.C."/>
            <person name="Benko-Iseppon A.M."/>
        </authorList>
    </citation>
    <scope>NUCLEOTIDE SEQUENCE [LARGE SCALE GENOMIC DNA]</scope>
    <source>
        <tissue evidence="2">Leaves</tissue>
    </source>
</reference>
<organism evidence="2 3">
    <name type="scientific">Stylosanthes scabra</name>
    <dbReference type="NCBI Taxonomy" id="79078"/>
    <lineage>
        <taxon>Eukaryota</taxon>
        <taxon>Viridiplantae</taxon>
        <taxon>Streptophyta</taxon>
        <taxon>Embryophyta</taxon>
        <taxon>Tracheophyta</taxon>
        <taxon>Spermatophyta</taxon>
        <taxon>Magnoliopsida</taxon>
        <taxon>eudicotyledons</taxon>
        <taxon>Gunneridae</taxon>
        <taxon>Pentapetalae</taxon>
        <taxon>rosids</taxon>
        <taxon>fabids</taxon>
        <taxon>Fabales</taxon>
        <taxon>Fabaceae</taxon>
        <taxon>Papilionoideae</taxon>
        <taxon>50 kb inversion clade</taxon>
        <taxon>dalbergioids sensu lato</taxon>
        <taxon>Dalbergieae</taxon>
        <taxon>Pterocarpus clade</taxon>
        <taxon>Stylosanthes</taxon>
    </lineage>
</organism>
<dbReference type="InterPro" id="IPR008271">
    <property type="entry name" value="Ser/Thr_kinase_AS"/>
</dbReference>
<sequence>MAECKALGKIKHRNLLSILTCCSSIDYKGNDFKAIVFEFMPKGSLETLLHNTIEDGESRNPSLNLIQRVNIALDVAFALDYLQNDSGEAIVHCDIKPSNILLDDDMVAHLGDFGLATLIHGAASHSSSGQASSSAIKGTIGYIPPEYGAGGSVSAEGDMYSYGILLLEMLTGKKPTDNMFGEGLSLHKFCKMAIPEGITDVVDSQLLIPFDEGERRITQQQNVEDAIRECLVLFASIGIACSEESPSQRLGIKDVIMELHAIKQKQLS</sequence>
<name>A0ABU6QUD2_9FABA</name>
<comment type="caution">
    <text evidence="2">The sequence shown here is derived from an EMBL/GenBank/DDBJ whole genome shotgun (WGS) entry which is preliminary data.</text>
</comment>
<dbReference type="InterPro" id="IPR051564">
    <property type="entry name" value="LRR_receptor-like_kinase"/>
</dbReference>
<dbReference type="InterPro" id="IPR011009">
    <property type="entry name" value="Kinase-like_dom_sf"/>
</dbReference>
<dbReference type="PANTHER" id="PTHR48055:SF57">
    <property type="entry name" value="PROTEIN KINASE DOMAIN-CONTAINING PROTEIN"/>
    <property type="match status" value="1"/>
</dbReference>
<dbReference type="SMART" id="SM00220">
    <property type="entry name" value="S_TKc"/>
    <property type="match status" value="1"/>
</dbReference>
<dbReference type="EMBL" id="JASCZI010001960">
    <property type="protein sequence ID" value="MED6115681.1"/>
    <property type="molecule type" value="Genomic_DNA"/>
</dbReference>
<dbReference type="Gene3D" id="1.10.510.10">
    <property type="entry name" value="Transferase(Phosphotransferase) domain 1"/>
    <property type="match status" value="1"/>
</dbReference>
<evidence type="ECO:0000313" key="3">
    <source>
        <dbReference type="Proteomes" id="UP001341840"/>
    </source>
</evidence>
<dbReference type="SUPFAM" id="SSF56112">
    <property type="entry name" value="Protein kinase-like (PK-like)"/>
    <property type="match status" value="1"/>
</dbReference>
<gene>
    <name evidence="2" type="ORF">PIB30_093048</name>
</gene>
<dbReference type="Pfam" id="PF00069">
    <property type="entry name" value="Pkinase"/>
    <property type="match status" value="1"/>
</dbReference>
<proteinExistence type="predicted"/>
<keyword evidence="3" id="KW-1185">Reference proteome</keyword>
<feature type="domain" description="Protein kinase" evidence="1">
    <location>
        <begin position="1"/>
        <end position="263"/>
    </location>
</feature>
<dbReference type="InterPro" id="IPR000719">
    <property type="entry name" value="Prot_kinase_dom"/>
</dbReference>
<evidence type="ECO:0000313" key="2">
    <source>
        <dbReference type="EMBL" id="MED6115681.1"/>
    </source>
</evidence>
<dbReference type="PROSITE" id="PS00108">
    <property type="entry name" value="PROTEIN_KINASE_ST"/>
    <property type="match status" value="1"/>
</dbReference>
<dbReference type="PROSITE" id="PS50011">
    <property type="entry name" value="PROTEIN_KINASE_DOM"/>
    <property type="match status" value="1"/>
</dbReference>
<dbReference type="Proteomes" id="UP001341840">
    <property type="component" value="Unassembled WGS sequence"/>
</dbReference>
<accession>A0ABU6QUD2</accession>
<protein>
    <recommendedName>
        <fullName evidence="1">Protein kinase domain-containing protein</fullName>
    </recommendedName>
</protein>
<dbReference type="PANTHER" id="PTHR48055">
    <property type="entry name" value="LEUCINE-RICH REPEAT RECEPTOR PROTEIN KINASE EMS1"/>
    <property type="match status" value="1"/>
</dbReference>